<dbReference type="OrthoDB" id="5366606at2759"/>
<organism evidence="2 3">
    <name type="scientific">Rhizoctonia solani 123E</name>
    <dbReference type="NCBI Taxonomy" id="1423351"/>
    <lineage>
        <taxon>Eukaryota</taxon>
        <taxon>Fungi</taxon>
        <taxon>Dikarya</taxon>
        <taxon>Basidiomycota</taxon>
        <taxon>Agaricomycotina</taxon>
        <taxon>Agaricomycetes</taxon>
        <taxon>Cantharellales</taxon>
        <taxon>Ceratobasidiaceae</taxon>
        <taxon>Rhizoctonia</taxon>
    </lineage>
</organism>
<dbReference type="AlphaFoldDB" id="A0A074RDV9"/>
<dbReference type="Proteomes" id="UP000027456">
    <property type="component" value="Unassembled WGS sequence"/>
</dbReference>
<gene>
    <name evidence="2" type="ORF">V565_334570</name>
</gene>
<dbReference type="HOGENOM" id="CLU_150802_0_0_1"/>
<feature type="region of interest" description="Disordered" evidence="1">
    <location>
        <begin position="135"/>
        <end position="156"/>
    </location>
</feature>
<proteinExistence type="predicted"/>
<evidence type="ECO:0000256" key="1">
    <source>
        <dbReference type="SAM" id="MobiDB-lite"/>
    </source>
</evidence>
<comment type="caution">
    <text evidence="2">The sequence shown here is derived from an EMBL/GenBank/DDBJ whole genome shotgun (WGS) entry which is preliminary data.</text>
</comment>
<accession>A0A074RDV9</accession>
<name>A0A074RDV9_9AGAM</name>
<dbReference type="EMBL" id="AZST01002414">
    <property type="protein sequence ID" value="KEP44989.1"/>
    <property type="molecule type" value="Genomic_DNA"/>
</dbReference>
<keyword evidence="3" id="KW-1185">Reference proteome</keyword>
<reference evidence="2 3" key="1">
    <citation type="submission" date="2013-12" db="EMBL/GenBank/DDBJ databases">
        <authorList>
            <person name="Cubeta M."/>
            <person name="Pakala S."/>
            <person name="Fedorova N."/>
            <person name="Thomas E."/>
            <person name="Dean R."/>
            <person name="Jabaji S."/>
            <person name="Neate S."/>
            <person name="Toda T."/>
            <person name="Tavantzis S."/>
            <person name="Vilgalys R."/>
            <person name="Bharathan N."/>
            <person name="Pakala S."/>
            <person name="Losada L.S."/>
            <person name="Zafar N."/>
            <person name="Nierman W."/>
        </authorList>
    </citation>
    <scope>NUCLEOTIDE SEQUENCE [LARGE SCALE GENOMIC DNA]</scope>
    <source>
        <strain evidence="2 3">123E</strain>
    </source>
</reference>
<evidence type="ECO:0000313" key="3">
    <source>
        <dbReference type="Proteomes" id="UP000027456"/>
    </source>
</evidence>
<sequence>MRMARRSGLPSDDTQTIDHHHIVMPPQEFMVQLQHGIVGGFAPPTPNALHRLIRSSGDPSTLFIESQVRPEGTPSLQPSPPKNLPIGDSSHASEGLVNELHSILKEIPTENPPGSEDIYGMDTSIMWMSEDLEWMNGGPQGCGGGTSEVQPSEEQKAKFKRAVEIVTKLTELEN</sequence>
<protein>
    <submittedName>
        <fullName evidence="2">Uncharacterized protein</fullName>
    </submittedName>
</protein>
<evidence type="ECO:0000313" key="2">
    <source>
        <dbReference type="EMBL" id="KEP44989.1"/>
    </source>
</evidence>